<dbReference type="GO" id="GO:0042719">
    <property type="term" value="C:mitochondrial intermembrane space chaperone complex"/>
    <property type="evidence" value="ECO:0007669"/>
    <property type="project" value="UniProtKB-ARBA"/>
</dbReference>
<dbReference type="InterPro" id="IPR004217">
    <property type="entry name" value="Tim10-like"/>
</dbReference>
<dbReference type="Proteomes" id="UP000016923">
    <property type="component" value="Unassembled WGS sequence"/>
</dbReference>
<dbReference type="GO" id="GO:0015031">
    <property type="term" value="P:protein transport"/>
    <property type="evidence" value="ECO:0007669"/>
    <property type="project" value="UniProtKB-KW"/>
</dbReference>
<evidence type="ECO:0000256" key="14">
    <source>
        <dbReference type="RuleBase" id="RU367043"/>
    </source>
</evidence>
<keyword evidence="11 14" id="KW-0143">Chaperone</keyword>
<dbReference type="Gene3D" id="1.10.287.810">
    <property type="entry name" value="Mitochondrial import inner membrane translocase subunit tim13 like domains"/>
    <property type="match status" value="1"/>
</dbReference>
<keyword evidence="8 14" id="KW-0811">Translocation</keyword>
<evidence type="ECO:0000256" key="5">
    <source>
        <dbReference type="ARBA" id="ARBA00022792"/>
    </source>
</evidence>
<dbReference type="VEuPathDB" id="FungiDB:F503_05338"/>
<keyword evidence="6" id="KW-0862">Zinc</keyword>
<evidence type="ECO:0000313" key="17">
    <source>
        <dbReference type="Proteomes" id="UP000016923"/>
    </source>
</evidence>
<dbReference type="eggNOG" id="KOG1733">
    <property type="taxonomic scope" value="Eukaryota"/>
</dbReference>
<dbReference type="AlphaFoldDB" id="S3CU64"/>
<evidence type="ECO:0000256" key="6">
    <source>
        <dbReference type="ARBA" id="ARBA00022833"/>
    </source>
</evidence>
<dbReference type="STRING" id="1262450.S3CU64"/>
<keyword evidence="7 14" id="KW-0653">Protein transport</keyword>
<gene>
    <name evidence="16" type="ORF">F503_05338</name>
</gene>
<dbReference type="GO" id="GO:0045039">
    <property type="term" value="P:protein insertion into mitochondrial inner membrane"/>
    <property type="evidence" value="ECO:0007669"/>
    <property type="project" value="UniProtKB-ARBA"/>
</dbReference>
<dbReference type="EMBL" id="KE148146">
    <property type="protein sequence ID" value="EPE10243.1"/>
    <property type="molecule type" value="Genomic_DNA"/>
</dbReference>
<accession>S3CU64</accession>
<dbReference type="OMA" id="MAAWNQV"/>
<evidence type="ECO:0000313" key="16">
    <source>
        <dbReference type="EMBL" id="EPE10243.1"/>
    </source>
</evidence>
<keyword evidence="5 14" id="KW-0472">Membrane</keyword>
<evidence type="ECO:0000256" key="3">
    <source>
        <dbReference type="ARBA" id="ARBA00022448"/>
    </source>
</evidence>
<dbReference type="GO" id="GO:0005743">
    <property type="term" value="C:mitochondrial inner membrane"/>
    <property type="evidence" value="ECO:0007669"/>
    <property type="project" value="UniProtKB-SubCell"/>
</dbReference>
<evidence type="ECO:0000256" key="2">
    <source>
        <dbReference type="ARBA" id="ARBA00006720"/>
    </source>
</evidence>
<evidence type="ECO:0000256" key="1">
    <source>
        <dbReference type="ARBA" id="ARBA00004137"/>
    </source>
</evidence>
<evidence type="ECO:0000256" key="9">
    <source>
        <dbReference type="ARBA" id="ARBA00023128"/>
    </source>
</evidence>
<keyword evidence="10 14" id="KW-1015">Disulfide bond</keyword>
<evidence type="ECO:0000259" key="15">
    <source>
        <dbReference type="Pfam" id="PF02953"/>
    </source>
</evidence>
<evidence type="ECO:0000256" key="13">
    <source>
        <dbReference type="ARBA" id="ARBA00025862"/>
    </source>
</evidence>
<name>S3CU64_OPHP1</name>
<protein>
    <recommendedName>
        <fullName evidence="14">Mitochondrial import inner membrane translocase subunit</fullName>
    </recommendedName>
</protein>
<comment type="function">
    <text evidence="12">Mitochondrial intermembrane chaperone that participates in the import and insertion of some multi-pass transmembrane proteins into the mitochondrial inner membrane. Also required for the transfer of beta-barrel precursors from the TOM complex to the sorting and assembly machinery (SAM complex) of the outer membrane. Acts as a chaperone-like protein that protects the hydrophobic precursors from aggregation and guide them through the mitochondrial intermembrane space. The TIM8-TIM13 complex is non essential and only mediates the import of few proteins, while the predominant TIM9-TIM10 70 kDa complex is crucial and mediates the import of much more proteins.</text>
</comment>
<dbReference type="HOGENOM" id="CLU_141397_0_1_1"/>
<feature type="domain" description="Tim10-like" evidence="15">
    <location>
        <begin position="12"/>
        <end position="73"/>
    </location>
</feature>
<keyword evidence="5 14" id="KW-0999">Mitochondrion inner membrane</keyword>
<dbReference type="InterPro" id="IPR035427">
    <property type="entry name" value="Tim10-like_dom_sf"/>
</dbReference>
<evidence type="ECO:0000256" key="10">
    <source>
        <dbReference type="ARBA" id="ARBA00023157"/>
    </source>
</evidence>
<organism evidence="16 17">
    <name type="scientific">Ophiostoma piceae (strain UAMH 11346)</name>
    <name type="common">Sap stain fungus</name>
    <dbReference type="NCBI Taxonomy" id="1262450"/>
    <lineage>
        <taxon>Eukaryota</taxon>
        <taxon>Fungi</taxon>
        <taxon>Dikarya</taxon>
        <taxon>Ascomycota</taxon>
        <taxon>Pezizomycotina</taxon>
        <taxon>Sordariomycetes</taxon>
        <taxon>Sordariomycetidae</taxon>
        <taxon>Ophiostomatales</taxon>
        <taxon>Ophiostomataceae</taxon>
        <taxon>Ophiostoma</taxon>
    </lineage>
</organism>
<proteinExistence type="inferred from homology"/>
<comment type="similarity">
    <text evidence="2 14">Belongs to the small Tim family.</text>
</comment>
<comment type="subcellular location">
    <subcellularLocation>
        <location evidence="1 14">Mitochondrion inner membrane</location>
        <topology evidence="1 14">Peripheral membrane protein</topology>
        <orientation evidence="1 14">Intermembrane side</orientation>
    </subcellularLocation>
</comment>
<evidence type="ECO:0000256" key="12">
    <source>
        <dbReference type="ARBA" id="ARBA00025151"/>
    </source>
</evidence>
<evidence type="ECO:0000256" key="11">
    <source>
        <dbReference type="ARBA" id="ARBA00023186"/>
    </source>
</evidence>
<keyword evidence="3 14" id="KW-0813">Transport</keyword>
<evidence type="ECO:0000256" key="4">
    <source>
        <dbReference type="ARBA" id="ARBA00022723"/>
    </source>
</evidence>
<dbReference type="FunFam" id="1.10.287.810:FF:000001">
    <property type="entry name" value="mitochondrial import inner membrane translocase subunit TIM13"/>
    <property type="match status" value="1"/>
</dbReference>
<comment type="domain">
    <text evidence="14">The twin CX3C motif contains 4 conserved Cys residues that form 2 disulfide bonds in the mitochondrial intermembrane space.</text>
</comment>
<dbReference type="SUPFAM" id="SSF144122">
    <property type="entry name" value="Tim10-like"/>
    <property type="match status" value="1"/>
</dbReference>
<comment type="subunit">
    <text evidence="13">Heterohexamer; composed of 3 copies of TIM8 and 3 copies of TIM13, named soluble 70 kDa complex. Associates with the TIM22 complex, whose core is composed of TIM22 and TIM54. Interacts with the transmembrane regions of multi-pass transmembrane proteins in transit.</text>
</comment>
<keyword evidence="4" id="KW-0479">Metal-binding</keyword>
<dbReference type="OrthoDB" id="7813104at2759"/>
<keyword evidence="17" id="KW-1185">Reference proteome</keyword>
<reference evidence="16 17" key="1">
    <citation type="journal article" date="2013" name="BMC Genomics">
        <title>The genome and transcriptome of the pine saprophyte Ophiostoma piceae, and a comparison with the bark beetle-associated pine pathogen Grosmannia clavigera.</title>
        <authorList>
            <person name="Haridas S."/>
            <person name="Wang Y."/>
            <person name="Lim L."/>
            <person name="Massoumi Alamouti S."/>
            <person name="Jackman S."/>
            <person name="Docking R."/>
            <person name="Robertson G."/>
            <person name="Birol I."/>
            <person name="Bohlmann J."/>
            <person name="Breuil C."/>
        </authorList>
    </citation>
    <scope>NUCLEOTIDE SEQUENCE [LARGE SCALE GENOMIC DNA]</scope>
    <source>
        <strain evidence="16 17">UAMH 11346</strain>
    </source>
</reference>
<sequence length="83" mass="9306">MDSESVKKAVMQQVLQENAQANARMIMENVNKNCFESCVTKPGSALSSTEKTCAVQCMERYVAAWNVVHETYMARVKEQANSQ</sequence>
<dbReference type="GO" id="GO:0046872">
    <property type="term" value="F:metal ion binding"/>
    <property type="evidence" value="ECO:0007669"/>
    <property type="project" value="UniProtKB-KW"/>
</dbReference>
<keyword evidence="9 14" id="KW-0496">Mitochondrion</keyword>
<dbReference type="Pfam" id="PF02953">
    <property type="entry name" value="zf-Tim10_DDP"/>
    <property type="match status" value="1"/>
</dbReference>
<evidence type="ECO:0000256" key="8">
    <source>
        <dbReference type="ARBA" id="ARBA00023010"/>
    </source>
</evidence>
<evidence type="ECO:0000256" key="7">
    <source>
        <dbReference type="ARBA" id="ARBA00022927"/>
    </source>
</evidence>